<feature type="domain" description="Peptidase A2" evidence="3">
    <location>
        <begin position="243"/>
        <end position="332"/>
    </location>
</feature>
<gene>
    <name evidence="4" type="ORF">A6F68_00933</name>
</gene>
<dbReference type="GO" id="GO:0004190">
    <property type="term" value="F:aspartic-type endopeptidase activity"/>
    <property type="evidence" value="ECO:0007669"/>
    <property type="project" value="InterPro"/>
</dbReference>
<evidence type="ECO:0000313" key="5">
    <source>
        <dbReference type="Proteomes" id="UP000092932"/>
    </source>
</evidence>
<name>A0A1B2ABK1_9SPHN</name>
<keyword evidence="4" id="KW-0645">Protease</keyword>
<evidence type="ECO:0000259" key="3">
    <source>
        <dbReference type="PROSITE" id="PS50175"/>
    </source>
</evidence>
<keyword evidence="1" id="KW-0378">Hydrolase</keyword>
<sequence length="381" mass="40573">MATIAARRRVLDPGPTSTIFGYVTALTPFLPLAAAFIVAAGSTPAPADAQEAAAAEATTSVPAPARSPGWMRPLSPAEIDNTLAIGGEEIDARKVRSRMTVAVKVNGKGPFRFVVDSGADSSVLGRRIAHALALPAGEPATLNSMTESRTVERALVDELTVGPTEVQDLVLPVLEERHIGGEGMLGLDALVEQRLMLDFEKRTISVDDATTPMPRYSGEIVVTARMQRGQLILTQARAAALRVDAVVDTGSEVTIGNTALRDKLVKRRGTKIQTVEITGVTGAKATLEYATVPELRLGPVVLKNVPMAFADVPPFAVFGLSDQPALLLGTDMMENFRRVSLDFRARKVRFQLRKCDNVAVRIGSTAARLGADRLAPSACSR</sequence>
<organism evidence="4 5">
    <name type="scientific">Tsuneonella dongtanensis</name>
    <dbReference type="NCBI Taxonomy" id="692370"/>
    <lineage>
        <taxon>Bacteria</taxon>
        <taxon>Pseudomonadati</taxon>
        <taxon>Pseudomonadota</taxon>
        <taxon>Alphaproteobacteria</taxon>
        <taxon>Sphingomonadales</taxon>
        <taxon>Erythrobacteraceae</taxon>
        <taxon>Tsuneonella</taxon>
    </lineage>
</organism>
<dbReference type="CDD" id="cd05483">
    <property type="entry name" value="retropepsin_like_bacteria"/>
    <property type="match status" value="1"/>
</dbReference>
<dbReference type="Gene3D" id="2.40.70.10">
    <property type="entry name" value="Acid Proteases"/>
    <property type="match status" value="2"/>
</dbReference>
<accession>A0A1B2ABK1</accession>
<dbReference type="PATRIC" id="fig|692370.5.peg.948"/>
<dbReference type="AlphaFoldDB" id="A0A1B2ABK1"/>
<feature type="compositionally biased region" description="Low complexity" evidence="2">
    <location>
        <begin position="49"/>
        <end position="64"/>
    </location>
</feature>
<dbReference type="SUPFAM" id="SSF50630">
    <property type="entry name" value="Acid proteases"/>
    <property type="match status" value="2"/>
</dbReference>
<reference evidence="4 5" key="1">
    <citation type="submission" date="2016-07" db="EMBL/GenBank/DDBJ databases">
        <title>Complete genome sequence of Altererythrobacter dongtanensis KCTC 22672, a type strain with esterase isolated from tidal flat.</title>
        <authorList>
            <person name="Cheng H."/>
            <person name="Wu Y.-H."/>
            <person name="Zhou P."/>
            <person name="Huo Y.-Y."/>
            <person name="Wang C.-S."/>
            <person name="Xu X.-W."/>
        </authorList>
    </citation>
    <scope>NUCLEOTIDE SEQUENCE [LARGE SCALE GENOMIC DNA]</scope>
    <source>
        <strain evidence="4 5">KCTC 22672</strain>
    </source>
</reference>
<feature type="region of interest" description="Disordered" evidence="2">
    <location>
        <begin position="49"/>
        <end position="73"/>
    </location>
</feature>
<dbReference type="InterPro" id="IPR021109">
    <property type="entry name" value="Peptidase_aspartic_dom_sf"/>
</dbReference>
<proteinExistence type="predicted"/>
<protein>
    <submittedName>
        <fullName evidence="4">Retroviral aspartyl protease</fullName>
    </submittedName>
</protein>
<evidence type="ECO:0000313" key="4">
    <source>
        <dbReference type="EMBL" id="ANY19458.1"/>
    </source>
</evidence>
<dbReference type="STRING" id="692370.A6F68_00933"/>
<keyword evidence="5" id="KW-1185">Reference proteome</keyword>
<dbReference type="PROSITE" id="PS50175">
    <property type="entry name" value="ASP_PROT_RETROV"/>
    <property type="match status" value="1"/>
</dbReference>
<dbReference type="InterPro" id="IPR034122">
    <property type="entry name" value="Retropepsin-like_bacterial"/>
</dbReference>
<dbReference type="Proteomes" id="UP000092932">
    <property type="component" value="Chromosome"/>
</dbReference>
<evidence type="ECO:0000256" key="2">
    <source>
        <dbReference type="SAM" id="MobiDB-lite"/>
    </source>
</evidence>
<dbReference type="KEGG" id="ado:A6F68_00933"/>
<dbReference type="OrthoDB" id="107347at2"/>
<dbReference type="EMBL" id="CP016591">
    <property type="protein sequence ID" value="ANY19458.1"/>
    <property type="molecule type" value="Genomic_DNA"/>
</dbReference>
<evidence type="ECO:0000256" key="1">
    <source>
        <dbReference type="ARBA" id="ARBA00022801"/>
    </source>
</evidence>
<dbReference type="Pfam" id="PF13650">
    <property type="entry name" value="Asp_protease_2"/>
    <property type="match status" value="2"/>
</dbReference>
<dbReference type="GO" id="GO:0006508">
    <property type="term" value="P:proteolysis"/>
    <property type="evidence" value="ECO:0007669"/>
    <property type="project" value="UniProtKB-KW"/>
</dbReference>
<dbReference type="InterPro" id="IPR001995">
    <property type="entry name" value="Peptidase_A2_cat"/>
</dbReference>